<dbReference type="AlphaFoldDB" id="G7GV32"/>
<dbReference type="SUPFAM" id="SSF53098">
    <property type="entry name" value="Ribonuclease H-like"/>
    <property type="match status" value="1"/>
</dbReference>
<name>G7GV32_9ACTN</name>
<dbReference type="InterPro" id="IPR036397">
    <property type="entry name" value="RNaseH_sf"/>
</dbReference>
<dbReference type="eggNOG" id="COG4584">
    <property type="taxonomic scope" value="Bacteria"/>
</dbReference>
<evidence type="ECO:0000313" key="3">
    <source>
        <dbReference type="EMBL" id="GAB07457.1"/>
    </source>
</evidence>
<dbReference type="Gene3D" id="3.30.420.10">
    <property type="entry name" value="Ribonuclease H-like superfamily/Ribonuclease H"/>
    <property type="match status" value="1"/>
</dbReference>
<gene>
    <name evidence="3" type="primary">istA</name>
    <name evidence="3" type="ORF">GOAMR_68_00130</name>
</gene>
<evidence type="ECO:0000256" key="1">
    <source>
        <dbReference type="ARBA" id="ARBA00009277"/>
    </source>
</evidence>
<dbReference type="PANTHER" id="PTHR35004">
    <property type="entry name" value="TRANSPOSASE RV3428C-RELATED"/>
    <property type="match status" value="1"/>
</dbReference>
<comment type="similarity">
    <text evidence="1">Belongs to the transposase IS21/IS408/IS1162 family.</text>
</comment>
<dbReference type="InterPro" id="IPR012337">
    <property type="entry name" value="RNaseH-like_sf"/>
</dbReference>
<feature type="domain" description="Integrase catalytic" evidence="2">
    <location>
        <begin position="107"/>
        <end position="288"/>
    </location>
</feature>
<keyword evidence="4" id="KW-1185">Reference proteome</keyword>
<dbReference type="EMBL" id="BAED01000068">
    <property type="protein sequence ID" value="GAB07457.1"/>
    <property type="molecule type" value="Genomic_DNA"/>
</dbReference>
<evidence type="ECO:0000313" key="4">
    <source>
        <dbReference type="Proteomes" id="UP000006023"/>
    </source>
</evidence>
<reference evidence="3 4" key="1">
    <citation type="submission" date="2011-11" db="EMBL/GenBank/DDBJ databases">
        <title>Whole genome shotgun sequence of Gordonia amarae NBRC 15530.</title>
        <authorList>
            <person name="Takarada H."/>
            <person name="Hosoyama A."/>
            <person name="Tsuchikane K."/>
            <person name="Katsumata H."/>
            <person name="Yamazaki S."/>
            <person name="Fujita N."/>
        </authorList>
    </citation>
    <scope>NUCLEOTIDE SEQUENCE [LARGE SCALE GENOMIC DNA]</scope>
    <source>
        <strain evidence="3 4">NBRC 15530</strain>
    </source>
</reference>
<dbReference type="Pfam" id="PF22483">
    <property type="entry name" value="Mu-transpos_C_2"/>
    <property type="match status" value="1"/>
</dbReference>
<accession>G7GV32</accession>
<comment type="caution">
    <text evidence="3">The sequence shown here is derived from an EMBL/GenBank/DDBJ whole genome shotgun (WGS) entry which is preliminary data.</text>
</comment>
<protein>
    <submittedName>
        <fullName evidence="3">Transposase</fullName>
    </submittedName>
</protein>
<dbReference type="GO" id="GO:0003676">
    <property type="term" value="F:nucleic acid binding"/>
    <property type="evidence" value="ECO:0007669"/>
    <property type="project" value="InterPro"/>
</dbReference>
<dbReference type="PANTHER" id="PTHR35004:SF7">
    <property type="entry name" value="INTEGRASE PROTEIN"/>
    <property type="match status" value="1"/>
</dbReference>
<dbReference type="Pfam" id="PF00665">
    <property type="entry name" value="rve"/>
    <property type="match status" value="1"/>
</dbReference>
<dbReference type="GO" id="GO:0015074">
    <property type="term" value="P:DNA integration"/>
    <property type="evidence" value="ECO:0007669"/>
    <property type="project" value="InterPro"/>
</dbReference>
<dbReference type="NCBIfam" id="NF033546">
    <property type="entry name" value="transpos_IS21"/>
    <property type="match status" value="1"/>
</dbReference>
<dbReference type="InterPro" id="IPR054353">
    <property type="entry name" value="IstA-like_C"/>
</dbReference>
<organism evidence="3 4">
    <name type="scientific">Gordonia amarae NBRC 15530</name>
    <dbReference type="NCBI Taxonomy" id="1075090"/>
    <lineage>
        <taxon>Bacteria</taxon>
        <taxon>Bacillati</taxon>
        <taxon>Actinomycetota</taxon>
        <taxon>Actinomycetes</taxon>
        <taxon>Mycobacteriales</taxon>
        <taxon>Gordoniaceae</taxon>
        <taxon>Gordonia</taxon>
    </lineage>
</organism>
<evidence type="ECO:0000259" key="2">
    <source>
        <dbReference type="PROSITE" id="PS50994"/>
    </source>
</evidence>
<dbReference type="InterPro" id="IPR001584">
    <property type="entry name" value="Integrase_cat-core"/>
</dbReference>
<dbReference type="Proteomes" id="UP000006023">
    <property type="component" value="Unassembled WGS sequence"/>
</dbReference>
<proteinExistence type="inferred from homology"/>
<sequence length="499" mass="54358">MDIISAYREVGSYRGAAELCGTTHKTVKRVVDRFEAGDDSRPERVERSRNYDAVTDLVDERIKRSHGKITAKRLLPVARTAGYDGSDRNFRRLVAQLKAQWRRNNHRGRRPAVWAPGDYLVIDWATVGGLHVFCAVLAFSRWRFVAFATNETATTTLMFIAQAFEQIGGVPKRVLADRMGCLKGGVVANVVIPTPQYVRFAAHYGFAPDFCHASDPESKGIVENLCGYAQSDLAVPMWTEAKVAAGRDDVVLDVHQTNIAAREWCVEVNSRQHSETLAIPNERLNAERDVLGQLPSLRMQVGPPPATRKVDRLSCIRYASARYSVPTRLIGTTVTLVQDAGRLLIIESGSAEVVAEHELAAPGEASVLDEHYGGPRPVPGRGPRPKTAVEKQFCALGEPAEQFLIGAAAIGNTRLNSELNTLLALGAAYSDTQLLQALTRAVAFKRFRAADVRSILATGAAAPTPRPPGDALIMDLPSAPTRSLDAYKHTPATESEASS</sequence>
<dbReference type="PROSITE" id="PS50994">
    <property type="entry name" value="INTEGRASE"/>
    <property type="match status" value="1"/>
</dbReference>
<dbReference type="STRING" id="1075090.GOAMR_68_00130"/>